<organism evidence="3 4">
    <name type="scientific">Recurvomyces mirabilis</name>
    <dbReference type="NCBI Taxonomy" id="574656"/>
    <lineage>
        <taxon>Eukaryota</taxon>
        <taxon>Fungi</taxon>
        <taxon>Dikarya</taxon>
        <taxon>Ascomycota</taxon>
        <taxon>Pezizomycotina</taxon>
        <taxon>Dothideomycetes</taxon>
        <taxon>Dothideomycetidae</taxon>
        <taxon>Mycosphaerellales</taxon>
        <taxon>Teratosphaeriaceae</taxon>
        <taxon>Recurvomyces</taxon>
    </lineage>
</organism>
<sequence length="134" mass="15339">MWLIHVDTRKLHWHAGETLPRYAILSHTWGDNEVTFQDMHHQIDRSIHDKAGYRKIDFTCNRAKADGLYWAWVDTCCIDKSSSAELSEAINSMFRWYHNARTSSTTQQQTDQLSEDTTPSAIAGGSLVDGHCKN</sequence>
<proteinExistence type="predicted"/>
<evidence type="ECO:0000313" key="3">
    <source>
        <dbReference type="EMBL" id="KAK3676548.1"/>
    </source>
</evidence>
<dbReference type="EMBL" id="JAUTXT010000010">
    <property type="protein sequence ID" value="KAK3676548.1"/>
    <property type="molecule type" value="Genomic_DNA"/>
</dbReference>
<dbReference type="PANTHER" id="PTHR10622:SF10">
    <property type="entry name" value="HET DOMAIN-CONTAINING PROTEIN"/>
    <property type="match status" value="1"/>
</dbReference>
<dbReference type="PANTHER" id="PTHR10622">
    <property type="entry name" value="HET DOMAIN-CONTAINING PROTEIN"/>
    <property type="match status" value="1"/>
</dbReference>
<gene>
    <name evidence="3" type="ORF">LTR78_003824</name>
</gene>
<dbReference type="Proteomes" id="UP001274830">
    <property type="component" value="Unassembled WGS sequence"/>
</dbReference>
<evidence type="ECO:0000256" key="1">
    <source>
        <dbReference type="SAM" id="MobiDB-lite"/>
    </source>
</evidence>
<accession>A0AAE0WR95</accession>
<evidence type="ECO:0000313" key="4">
    <source>
        <dbReference type="Proteomes" id="UP001274830"/>
    </source>
</evidence>
<dbReference type="Pfam" id="PF06985">
    <property type="entry name" value="HET"/>
    <property type="match status" value="1"/>
</dbReference>
<keyword evidence="4" id="KW-1185">Reference proteome</keyword>
<name>A0AAE0WR95_9PEZI</name>
<protein>
    <recommendedName>
        <fullName evidence="2">Heterokaryon incompatibility domain-containing protein</fullName>
    </recommendedName>
</protein>
<evidence type="ECO:0000259" key="2">
    <source>
        <dbReference type="Pfam" id="PF06985"/>
    </source>
</evidence>
<dbReference type="AlphaFoldDB" id="A0AAE0WR95"/>
<reference evidence="3" key="1">
    <citation type="submission" date="2023-07" db="EMBL/GenBank/DDBJ databases">
        <title>Black Yeasts Isolated from many extreme environments.</title>
        <authorList>
            <person name="Coleine C."/>
            <person name="Stajich J.E."/>
            <person name="Selbmann L."/>
        </authorList>
    </citation>
    <scope>NUCLEOTIDE SEQUENCE</scope>
    <source>
        <strain evidence="3">CCFEE 5485</strain>
    </source>
</reference>
<dbReference type="InterPro" id="IPR010730">
    <property type="entry name" value="HET"/>
</dbReference>
<feature type="compositionally biased region" description="Low complexity" evidence="1">
    <location>
        <begin position="105"/>
        <end position="118"/>
    </location>
</feature>
<comment type="caution">
    <text evidence="3">The sequence shown here is derived from an EMBL/GenBank/DDBJ whole genome shotgun (WGS) entry which is preliminary data.</text>
</comment>
<feature type="region of interest" description="Disordered" evidence="1">
    <location>
        <begin position="105"/>
        <end position="134"/>
    </location>
</feature>
<feature type="domain" description="Heterokaryon incompatibility" evidence="2">
    <location>
        <begin position="22"/>
        <end position="112"/>
    </location>
</feature>